<evidence type="ECO:0000259" key="1">
    <source>
        <dbReference type="PROSITE" id="PS51833"/>
    </source>
</evidence>
<protein>
    <submittedName>
        <fullName evidence="2">HDOD domain-containing protein</fullName>
    </submittedName>
</protein>
<keyword evidence="3" id="KW-1185">Reference proteome</keyword>
<accession>A0A4Z0W648</accession>
<dbReference type="Gene3D" id="1.10.3210.10">
    <property type="entry name" value="Hypothetical protein af1432"/>
    <property type="match status" value="1"/>
</dbReference>
<feature type="domain" description="HDOD" evidence="1">
    <location>
        <begin position="194"/>
        <end position="394"/>
    </location>
</feature>
<dbReference type="AlphaFoldDB" id="A0A4Z0W648"/>
<dbReference type="PANTHER" id="PTHR33525">
    <property type="match status" value="1"/>
</dbReference>
<reference evidence="2 3" key="1">
    <citation type="submission" date="2019-04" db="EMBL/GenBank/DDBJ databases">
        <title>Natronospirillum operosus gen. nov., sp. nov., a haloalkaliphilic satellite isolated from decaying biomass of laboratory culture of cyanobacterium Geitlerinema sp. and proposal of Natronospirillaceae fam. nov. and Saccharospirillaceae fam. nov.</title>
        <authorList>
            <person name="Kevbrin V."/>
            <person name="Boltyanskaya Y."/>
            <person name="Koziaeva V."/>
            <person name="Grouzdev D.S."/>
            <person name="Park M."/>
            <person name="Cho J."/>
        </authorList>
    </citation>
    <scope>NUCLEOTIDE SEQUENCE [LARGE SCALE GENOMIC DNA]</scope>
    <source>
        <strain evidence="2 3">G-116</strain>
    </source>
</reference>
<sequence length="465" mass="50710">MDNTAEDMKPNDPTPIAVRQYLSRQGVETRLITRKDARHPVVECVLLADSLGKVALLLPADRMLDLAALRQQTGRQLAAAPLAERQQLLRKHGLQELPALDGLCGVEALADQHLPTTGEVCIQSGLRGQLLQLPASALVADAATRQVDVTVAVPEIELDYELSLFEMDRDAIEQSVGRFTAKRIRQRLEETLEIPPLPATAQEIIRLRVDPSADISKLSALVERDPSLAAQVISWASSSYYAAPGSVKSVQDAIVRVLGYDLVMNLSLGLALGKTLQMPEDEPQGFAPYWQEAVYTAAVVAELHSAMPREARPSFGLAYLTGLLSNFGYLVLAHVFKPHFSTCCRLWEANPHLDPRVVEDHVLGINRDQIAASLLNSWSLPGEVCLGIRHASHTDYYGLHSDYANLVCLSTRLLRRAGLVAGPRVPLEPALFANLQLTPVAARAALTKVQDGQDSLDALARGMES</sequence>
<dbReference type="PANTHER" id="PTHR33525:SF3">
    <property type="entry name" value="RIBONUCLEASE Y"/>
    <property type="match status" value="1"/>
</dbReference>
<dbReference type="InterPro" id="IPR014627">
    <property type="entry name" value="UCP036888_HDGYP-like"/>
</dbReference>
<evidence type="ECO:0000313" key="3">
    <source>
        <dbReference type="Proteomes" id="UP000297475"/>
    </source>
</evidence>
<name>A0A4Z0W648_9GAMM</name>
<dbReference type="PROSITE" id="PS51833">
    <property type="entry name" value="HDOD"/>
    <property type="match status" value="1"/>
</dbReference>
<dbReference type="EMBL" id="SRMF01000008">
    <property type="protein sequence ID" value="TGG91544.1"/>
    <property type="molecule type" value="Genomic_DNA"/>
</dbReference>
<dbReference type="Proteomes" id="UP000297475">
    <property type="component" value="Unassembled WGS sequence"/>
</dbReference>
<dbReference type="InterPro" id="IPR052340">
    <property type="entry name" value="RNase_Y/CdgJ"/>
</dbReference>
<dbReference type="Gene3D" id="3.90.960.10">
    <property type="entry name" value="YbaK/aminoacyl-tRNA synthetase-associated domain"/>
    <property type="match status" value="1"/>
</dbReference>
<dbReference type="InterPro" id="IPR036754">
    <property type="entry name" value="YbaK/aa-tRNA-synt-asso_dom_sf"/>
</dbReference>
<dbReference type="SUPFAM" id="SSF109604">
    <property type="entry name" value="HD-domain/PDEase-like"/>
    <property type="match status" value="1"/>
</dbReference>
<organism evidence="2 3">
    <name type="scientific">Natronospirillum operosum</name>
    <dbReference type="NCBI Taxonomy" id="2759953"/>
    <lineage>
        <taxon>Bacteria</taxon>
        <taxon>Pseudomonadati</taxon>
        <taxon>Pseudomonadota</taxon>
        <taxon>Gammaproteobacteria</taxon>
        <taxon>Oceanospirillales</taxon>
        <taxon>Natronospirillaceae</taxon>
        <taxon>Natronospirillum</taxon>
    </lineage>
</organism>
<dbReference type="SUPFAM" id="SSF55826">
    <property type="entry name" value="YbaK/ProRS associated domain"/>
    <property type="match status" value="1"/>
</dbReference>
<gene>
    <name evidence="2" type="ORF">E4656_16070</name>
</gene>
<proteinExistence type="predicted"/>
<dbReference type="RefSeq" id="WP_135484328.1">
    <property type="nucleotide sequence ID" value="NZ_SRMF01000008.1"/>
</dbReference>
<dbReference type="Pfam" id="PF08668">
    <property type="entry name" value="HDOD"/>
    <property type="match status" value="1"/>
</dbReference>
<dbReference type="OrthoDB" id="7001648at2"/>
<evidence type="ECO:0000313" key="2">
    <source>
        <dbReference type="EMBL" id="TGG91544.1"/>
    </source>
</evidence>
<dbReference type="GO" id="GO:0002161">
    <property type="term" value="F:aminoacyl-tRNA deacylase activity"/>
    <property type="evidence" value="ECO:0007669"/>
    <property type="project" value="InterPro"/>
</dbReference>
<dbReference type="InterPro" id="IPR013976">
    <property type="entry name" value="HDOD"/>
</dbReference>
<dbReference type="PIRSF" id="PIRSF036888">
    <property type="entry name" value="HDGYPm_UCP036888"/>
    <property type="match status" value="1"/>
</dbReference>
<comment type="caution">
    <text evidence="2">The sequence shown here is derived from an EMBL/GenBank/DDBJ whole genome shotgun (WGS) entry which is preliminary data.</text>
</comment>